<evidence type="ECO:0000313" key="2">
    <source>
        <dbReference type="Proteomes" id="UP000235392"/>
    </source>
</evidence>
<name>A0A2N5TMU2_9BASI</name>
<dbReference type="AlphaFoldDB" id="A0A2N5TMU2"/>
<organism evidence="1 2">
    <name type="scientific">Puccinia coronata f. sp. avenae</name>
    <dbReference type="NCBI Taxonomy" id="200324"/>
    <lineage>
        <taxon>Eukaryota</taxon>
        <taxon>Fungi</taxon>
        <taxon>Dikarya</taxon>
        <taxon>Basidiomycota</taxon>
        <taxon>Pucciniomycotina</taxon>
        <taxon>Pucciniomycetes</taxon>
        <taxon>Pucciniales</taxon>
        <taxon>Pucciniaceae</taxon>
        <taxon>Puccinia</taxon>
    </lineage>
</organism>
<accession>A0A2N5TMU2</accession>
<gene>
    <name evidence="1" type="ORF">PCASD_25771</name>
</gene>
<reference evidence="1 2" key="1">
    <citation type="submission" date="2017-11" db="EMBL/GenBank/DDBJ databases">
        <title>De novo assembly and phasing of dikaryotic genomes from two isolates of Puccinia coronata f. sp. avenae, the causal agent of oat crown rust.</title>
        <authorList>
            <person name="Miller M.E."/>
            <person name="Zhang Y."/>
            <person name="Omidvar V."/>
            <person name="Sperschneider J."/>
            <person name="Schwessinger B."/>
            <person name="Raley C."/>
            <person name="Palmer J.M."/>
            <person name="Garnica D."/>
            <person name="Upadhyaya N."/>
            <person name="Rathjen J."/>
            <person name="Taylor J.M."/>
            <person name="Park R.F."/>
            <person name="Dodds P.N."/>
            <person name="Hirsch C.D."/>
            <person name="Kianian S.F."/>
            <person name="Figueroa M."/>
        </authorList>
    </citation>
    <scope>NUCLEOTIDE SEQUENCE [LARGE SCALE GENOMIC DNA]</scope>
    <source>
        <strain evidence="1">12SD80</strain>
    </source>
</reference>
<dbReference type="Proteomes" id="UP000235392">
    <property type="component" value="Unassembled WGS sequence"/>
</dbReference>
<protein>
    <submittedName>
        <fullName evidence="1">Uncharacterized protein</fullName>
    </submittedName>
</protein>
<dbReference type="EMBL" id="PGCI01000442">
    <property type="protein sequence ID" value="PLW26792.1"/>
    <property type="molecule type" value="Genomic_DNA"/>
</dbReference>
<proteinExistence type="predicted"/>
<sequence>MDCKSLDEKMELASDAAAQLDVLAQLPPDPAVSNIYHPLSSQHYNSHPSPVARPPRDPDAMEINAARVLPNSPIRSLLNALRFLCRARQLCFCCLAPIVPGSHTGSLNCPNAPILPEKREAFVARCCQHQPASAQISAISNAPENPVPNTLTYLHPPTQDEGDSLPNSAPLDLSPLEGYNEQYKEYNESACATVAVPIATVHVHLDCSTKNWLLVPVSFRAPDSSMVPATILVDTGDMANFINKVGGVVTEDWVGPVQFSTIDSKPFSLQRLFGVTRLGLVDAIFGLPWLDKQGWIASGSLNGGHQFTLGSTPLYVIESTLGGGTPGGKLFTPSS</sequence>
<evidence type="ECO:0000313" key="1">
    <source>
        <dbReference type="EMBL" id="PLW26792.1"/>
    </source>
</evidence>
<comment type="caution">
    <text evidence="1">The sequence shown here is derived from an EMBL/GenBank/DDBJ whole genome shotgun (WGS) entry which is preliminary data.</text>
</comment>